<evidence type="ECO:0000256" key="2">
    <source>
        <dbReference type="ARBA" id="ARBA00023136"/>
    </source>
</evidence>
<evidence type="ECO:0000313" key="7">
    <source>
        <dbReference type="EMBL" id="CAB5038327.1"/>
    </source>
</evidence>
<dbReference type="InterPro" id="IPR005311">
    <property type="entry name" value="PBP_dimer"/>
</dbReference>
<accession>A0A6J7BVH7</accession>
<keyword evidence="2" id="KW-0472">Membrane</keyword>
<dbReference type="EMBL" id="CAFBND010000015">
    <property type="protein sequence ID" value="CAB4933051.1"/>
    <property type="molecule type" value="Genomic_DNA"/>
</dbReference>
<dbReference type="GO" id="GO:0071555">
    <property type="term" value="P:cell wall organization"/>
    <property type="evidence" value="ECO:0007669"/>
    <property type="project" value="TreeGrafter"/>
</dbReference>
<dbReference type="EMBL" id="CAFBPU010000053">
    <property type="protein sequence ID" value="CAB5038327.1"/>
    <property type="molecule type" value="Genomic_DNA"/>
</dbReference>
<evidence type="ECO:0000256" key="1">
    <source>
        <dbReference type="ARBA" id="ARBA00004370"/>
    </source>
</evidence>
<dbReference type="GO" id="GO:0008658">
    <property type="term" value="F:penicillin binding"/>
    <property type="evidence" value="ECO:0007669"/>
    <property type="project" value="InterPro"/>
</dbReference>
<dbReference type="PANTHER" id="PTHR30627:SF1">
    <property type="entry name" value="PEPTIDOGLYCAN D,D-TRANSPEPTIDASE FTSI"/>
    <property type="match status" value="1"/>
</dbReference>
<dbReference type="InterPro" id="IPR012338">
    <property type="entry name" value="Beta-lactam/transpept-like"/>
</dbReference>
<dbReference type="GO" id="GO:0005886">
    <property type="term" value="C:plasma membrane"/>
    <property type="evidence" value="ECO:0007669"/>
    <property type="project" value="TreeGrafter"/>
</dbReference>
<dbReference type="Gene3D" id="3.30.450.330">
    <property type="match status" value="1"/>
</dbReference>
<dbReference type="EMBL" id="CAFBIZ010000069">
    <property type="protein sequence ID" value="CAB4848914.1"/>
    <property type="molecule type" value="Genomic_DNA"/>
</dbReference>
<name>A0A6J7BVH7_9ZZZZ</name>
<feature type="domain" description="Penicillin-binding protein transpeptidase" evidence="3">
    <location>
        <begin position="235"/>
        <end position="541"/>
    </location>
</feature>
<comment type="subcellular location">
    <subcellularLocation>
        <location evidence="1">Membrane</location>
    </subcellularLocation>
</comment>
<dbReference type="AlphaFoldDB" id="A0A6J7BVH7"/>
<dbReference type="Pfam" id="PF03717">
    <property type="entry name" value="PBP_dimer"/>
    <property type="match status" value="1"/>
</dbReference>
<sequence length="564" mass="59013">MRRLRVWQLGLLVIVTIAAGRVIDLQAVQGPALAASAAKDRMRTVELPAVRGDITDINGISLATTVAARNVTVDQTLVIDAAAEARSLARVLGGDATAYRERLTGTRRFVYLAKNITPALWAKVSDLKLAGVFSEATTTRIYPAGSVAANVVGYVHADGTGGDGLEYAFEKELAGTAGSQIFESSARGTEIPTTVSSGTDPIPGTGIRLTIDRDIQWVAENAIAKQVAAANADSGTVVVMNAATGQIYALATVPTFDPNQPAGAIASDIGNRALSDVFEPGSTSKVMTMAAVIEEKKATPLTKLTIPPVYVTPAKVWHDHNKHPTLHLTLNGVLAKSSNIGTIMAAERIGGRTLYGYLTKFGIGSPTGLQFPGESSGFVPAPREWSPTTFGTLAFGQGLSLNAVQAASVYATIANNGVRVEPSLVAGFTTPEGIFEPAAAPTSVRVVSPATARTVREMLESVVSEDGTAPMAAIPGYRVAGKTGTADRIDDTCGCYLGYTASFIGLAPADKPTLVVAVFLQNPRNGHFGGVLAGPVFKTVMTYALQQLRIPPTGVMRPRIPVTW</sequence>
<dbReference type="Gene3D" id="3.40.710.10">
    <property type="entry name" value="DD-peptidase/beta-lactamase superfamily"/>
    <property type="match status" value="1"/>
</dbReference>
<organism evidence="5">
    <name type="scientific">freshwater metagenome</name>
    <dbReference type="NCBI Taxonomy" id="449393"/>
    <lineage>
        <taxon>unclassified sequences</taxon>
        <taxon>metagenomes</taxon>
        <taxon>ecological metagenomes</taxon>
    </lineage>
</organism>
<dbReference type="PANTHER" id="PTHR30627">
    <property type="entry name" value="PEPTIDOGLYCAN D,D-TRANSPEPTIDASE"/>
    <property type="match status" value="1"/>
</dbReference>
<protein>
    <submittedName>
        <fullName evidence="5">Unannotated protein</fullName>
    </submittedName>
</protein>
<dbReference type="Pfam" id="PF00905">
    <property type="entry name" value="Transpeptidase"/>
    <property type="match status" value="1"/>
</dbReference>
<dbReference type="SUPFAM" id="SSF56601">
    <property type="entry name" value="beta-lactamase/transpeptidase-like"/>
    <property type="match status" value="1"/>
</dbReference>
<dbReference type="SUPFAM" id="SSF56519">
    <property type="entry name" value="Penicillin binding protein dimerisation domain"/>
    <property type="match status" value="1"/>
</dbReference>
<dbReference type="InterPro" id="IPR050515">
    <property type="entry name" value="Beta-lactam/transpept"/>
</dbReference>
<evidence type="ECO:0000259" key="3">
    <source>
        <dbReference type="Pfam" id="PF00905"/>
    </source>
</evidence>
<feature type="domain" description="Penicillin-binding protein dimerisation" evidence="4">
    <location>
        <begin position="47"/>
        <end position="193"/>
    </location>
</feature>
<evidence type="ECO:0000259" key="4">
    <source>
        <dbReference type="Pfam" id="PF03717"/>
    </source>
</evidence>
<dbReference type="Gene3D" id="3.90.1310.10">
    <property type="entry name" value="Penicillin-binding protein 2a (Domain 2)"/>
    <property type="match status" value="1"/>
</dbReference>
<gene>
    <name evidence="5" type="ORF">UFOPK3268_00683</name>
    <name evidence="6" type="ORF">UFOPK3752_00558</name>
    <name evidence="7" type="ORF">UFOPK4150_01991</name>
</gene>
<evidence type="ECO:0000313" key="5">
    <source>
        <dbReference type="EMBL" id="CAB4848914.1"/>
    </source>
</evidence>
<dbReference type="InterPro" id="IPR001460">
    <property type="entry name" value="PCN-bd_Tpept"/>
</dbReference>
<reference evidence="5" key="1">
    <citation type="submission" date="2020-05" db="EMBL/GenBank/DDBJ databases">
        <authorList>
            <person name="Chiriac C."/>
            <person name="Salcher M."/>
            <person name="Ghai R."/>
            <person name="Kavagutti S V."/>
        </authorList>
    </citation>
    <scope>NUCLEOTIDE SEQUENCE</scope>
</reference>
<evidence type="ECO:0000313" key="6">
    <source>
        <dbReference type="EMBL" id="CAB4933051.1"/>
    </source>
</evidence>
<dbReference type="InterPro" id="IPR036138">
    <property type="entry name" value="PBP_dimer_sf"/>
</dbReference>
<proteinExistence type="predicted"/>